<reference evidence="2" key="1">
    <citation type="submission" date="2020-12" db="EMBL/GenBank/DDBJ databases">
        <title>Oil enriched cultivation method for isolating marine PHA-producing bacteria.</title>
        <authorList>
            <person name="Zheng W."/>
            <person name="Yu S."/>
            <person name="Huang Y."/>
        </authorList>
    </citation>
    <scope>NUCLEOTIDE SEQUENCE</scope>
    <source>
        <strain evidence="2">SY-2-3</strain>
    </source>
</reference>
<dbReference type="Proteomes" id="UP000664405">
    <property type="component" value="Unassembled WGS sequence"/>
</dbReference>
<dbReference type="InterPro" id="IPR029044">
    <property type="entry name" value="Nucleotide-diphossugar_trans"/>
</dbReference>
<dbReference type="PANTHER" id="PTHR22916:SF3">
    <property type="entry name" value="UDP-GLCNAC:BETAGAL BETA-1,3-N-ACETYLGLUCOSAMINYLTRANSFERASE-LIKE PROTEIN 1"/>
    <property type="match status" value="1"/>
</dbReference>
<dbReference type="Gene3D" id="3.90.550.10">
    <property type="entry name" value="Spore Coat Polysaccharide Biosynthesis Protein SpsA, Chain A"/>
    <property type="match status" value="1"/>
</dbReference>
<dbReference type="InterPro" id="IPR001173">
    <property type="entry name" value="Glyco_trans_2-like"/>
</dbReference>
<proteinExistence type="predicted"/>
<name>A0A8I1M8H3_9PROT</name>
<feature type="domain" description="Glycosyltransferase 2-like" evidence="1">
    <location>
        <begin position="15"/>
        <end position="142"/>
    </location>
</feature>
<dbReference type="CDD" id="cd06433">
    <property type="entry name" value="GT_2_WfgS_like"/>
    <property type="match status" value="1"/>
</dbReference>
<protein>
    <submittedName>
        <fullName evidence="2">Glycosyltransferase</fullName>
    </submittedName>
</protein>
<comment type="caution">
    <text evidence="2">The sequence shown here is derived from an EMBL/GenBank/DDBJ whole genome shotgun (WGS) entry which is preliminary data.</text>
</comment>
<dbReference type="Pfam" id="PF00535">
    <property type="entry name" value="Glycos_transf_2"/>
    <property type="match status" value="1"/>
</dbReference>
<keyword evidence="2" id="KW-0808">Transferase</keyword>
<dbReference type="PANTHER" id="PTHR22916">
    <property type="entry name" value="GLYCOSYLTRANSFERASE"/>
    <property type="match status" value="1"/>
</dbReference>
<dbReference type="AlphaFoldDB" id="A0A8I1M8H3"/>
<dbReference type="EMBL" id="JAEKJW010000002">
    <property type="protein sequence ID" value="MBN8197315.1"/>
    <property type="molecule type" value="Genomic_DNA"/>
</dbReference>
<dbReference type="SUPFAM" id="SSF53448">
    <property type="entry name" value="Nucleotide-diphospho-sugar transferases"/>
    <property type="match status" value="1"/>
</dbReference>
<evidence type="ECO:0000313" key="2">
    <source>
        <dbReference type="EMBL" id="MBN8197315.1"/>
    </source>
</evidence>
<accession>A0A8I1M8H3</accession>
<evidence type="ECO:0000313" key="3">
    <source>
        <dbReference type="Proteomes" id="UP000664405"/>
    </source>
</evidence>
<sequence length="262" mass="29342">MIASQVYDCEKPLISIITSTFNAETHFGGLIDSIRSQQNAEIEWIVVDGGSTDQTVTLAKNAHDVVNVLIVEPDRGIYDAWNKGIAAARGTWIAFVGADDYYLPNGLELSLRATKSVSSDVNLIVASVDRVNEENTRILRSVASPWDWEKMKKWMVIGHPGTLHHRILFDRFGKFDTTLQSASDYDFLLRAGDQIRASFIETPLVRVRAGGVSQQVLALKEAQFVRRRNLGITAVQAGISYLVARAKMFVRNNMEWCLNKLR</sequence>
<dbReference type="GO" id="GO:0016758">
    <property type="term" value="F:hexosyltransferase activity"/>
    <property type="evidence" value="ECO:0007669"/>
    <property type="project" value="UniProtKB-ARBA"/>
</dbReference>
<dbReference type="RefSeq" id="WP_206927611.1">
    <property type="nucleotide sequence ID" value="NZ_JAEKJW010000002.1"/>
</dbReference>
<organism evidence="2 3">
    <name type="scientific">Thalassospira povalilytica</name>
    <dbReference type="NCBI Taxonomy" id="732237"/>
    <lineage>
        <taxon>Bacteria</taxon>
        <taxon>Pseudomonadati</taxon>
        <taxon>Pseudomonadota</taxon>
        <taxon>Alphaproteobacteria</taxon>
        <taxon>Rhodospirillales</taxon>
        <taxon>Thalassospiraceae</taxon>
        <taxon>Thalassospira</taxon>
    </lineage>
</organism>
<gene>
    <name evidence="2" type="ORF">JF547_12675</name>
</gene>
<evidence type="ECO:0000259" key="1">
    <source>
        <dbReference type="Pfam" id="PF00535"/>
    </source>
</evidence>